<protein>
    <submittedName>
        <fullName evidence="8">26S proteasome regulatory complex, subunit RPN2</fullName>
    </submittedName>
</protein>
<evidence type="ECO:0000256" key="2">
    <source>
        <dbReference type="ARBA" id="ARBA00022737"/>
    </source>
</evidence>
<dbReference type="InterPro" id="IPR016642">
    <property type="entry name" value="26S_Psome_Rpn2"/>
</dbReference>
<dbReference type="Proteomes" id="UP000009168">
    <property type="component" value="Unassembled WGS sequence"/>
</dbReference>
<keyword evidence="3 4" id="KW-0647">Proteasome</keyword>
<dbReference type="GO" id="GO:0030234">
    <property type="term" value="F:enzyme regulator activity"/>
    <property type="evidence" value="ECO:0007669"/>
    <property type="project" value="UniProtKB-UniRule"/>
</dbReference>
<dbReference type="AlphaFoldDB" id="I7LTL6"/>
<dbReference type="Pfam" id="PF01851">
    <property type="entry name" value="PC_rep"/>
    <property type="match status" value="2"/>
</dbReference>
<dbReference type="eggNOG" id="KOG2062">
    <property type="taxonomic scope" value="Eukaryota"/>
</dbReference>
<dbReference type="InterPro" id="IPR016024">
    <property type="entry name" value="ARM-type_fold"/>
</dbReference>
<evidence type="ECO:0000313" key="8">
    <source>
        <dbReference type="EMBL" id="EAR85471.2"/>
    </source>
</evidence>
<dbReference type="InterPro" id="IPR011989">
    <property type="entry name" value="ARM-like"/>
</dbReference>
<dbReference type="Pfam" id="PF13646">
    <property type="entry name" value="HEAT_2"/>
    <property type="match status" value="1"/>
</dbReference>
<dbReference type="GO" id="GO:0042176">
    <property type="term" value="P:regulation of protein catabolic process"/>
    <property type="evidence" value="ECO:0007669"/>
    <property type="project" value="UniProtKB-UniRule"/>
</dbReference>
<evidence type="ECO:0000259" key="7">
    <source>
        <dbReference type="Pfam" id="PF21505"/>
    </source>
</evidence>
<name>I7LTL6_TETTS</name>
<feature type="region of interest" description="Disordered" evidence="5">
    <location>
        <begin position="822"/>
        <end position="859"/>
    </location>
</feature>
<dbReference type="GeneID" id="7830650"/>
<evidence type="ECO:0000256" key="1">
    <source>
        <dbReference type="ARBA" id="ARBA00006308"/>
    </source>
</evidence>
<dbReference type="EMBL" id="GG662665">
    <property type="protein sequence ID" value="EAR85471.2"/>
    <property type="molecule type" value="Genomic_DNA"/>
</dbReference>
<evidence type="ECO:0000313" key="9">
    <source>
        <dbReference type="Proteomes" id="UP000009168"/>
    </source>
</evidence>
<dbReference type="Pfam" id="PF21505">
    <property type="entry name" value="RPN2_N"/>
    <property type="match status" value="1"/>
</dbReference>
<evidence type="ECO:0000256" key="4">
    <source>
        <dbReference type="PIRNR" id="PIRNR015947"/>
    </source>
</evidence>
<dbReference type="PIRSF" id="PIRSF015947">
    <property type="entry name" value="26S_Psome_Rpn2"/>
    <property type="match status" value="1"/>
</dbReference>
<keyword evidence="2" id="KW-0677">Repeat</keyword>
<dbReference type="FunFam" id="1.25.10.10:FF:000017">
    <property type="entry name" value="26S proteasome non-ATPase regulatory subunit 1"/>
    <property type="match status" value="1"/>
</dbReference>
<dbReference type="FunCoup" id="I7LTL6">
    <property type="interactions" value="751"/>
</dbReference>
<evidence type="ECO:0000256" key="3">
    <source>
        <dbReference type="ARBA" id="ARBA00022942"/>
    </source>
</evidence>
<sequence>MSLSSVRQYLQLLQEKDNELKVIGLEKLVSVVETNWAEIADHLGDIENLYEDESFPKRQLAYYLASKVYFNLEEYEDALDLALESQEYFQVDENTQFVEVLVNTCINKYITHRQSDQTTKLNPKYESIVERMFAKCQRDQDYKSGLGIAVESRRTDKINEILSQSEESKRGELVNYLYDVCIKSLNSRNYRIEIMQLLISFYKEKLASQGLLPHEYINLSLSYHTLGKYEECSQLIDDLLAKNIPLAYQVATEISETQNYSFIKKVIQALPIEESNSEKRKTVIDILDGRTQREINQKVLEHLNKSDPLYIKQIHSAVDSKKSVAHTALILCNSILNAGTGNDQFVKDNIDWAQKSQLWARFASLASLGMIHSGKPEQAKQIFASHLPKGQAGGNTGGAPNYYSNGGALYGIGIMHSGTRDPETIRYLTDIIKDPQQNKQEPILHGACLGLGLAGLASEDETLFEVLKNVLMNDSAVTGESAALAIGLIMAGTNNENAITELLKFGSETQHEKIIRATGLALALVSFGQEENADGVIESLLTDKDFILRYGGVLTVGLAYVGTSNNKAIRKLLHYAVDDVADDVRRAAVIALGFVMFNQYEQMPKIMNLLAMSYSPHVRYGTAIALGIACAGTGYQEALNMIEPMLTDTTDFVRQGAMIGTALILQQANQNSEPKLEKFKKTLQSVYSKKHEDILCKMGAILSSGIIEAGGRNQVVRLASQQGFPKLASCVGMVIFTNFWYWFPYVNFINLSFAPSALIGIDQTLRIPTDFSFKINTKKSTYDYPEPIKQDDNKDKKEFEKVTLSTTNKAKARAAVKIDAKDSKMEEEVAGTSQAENKEKAEEKTEEKEPNSYIQTNPGRVLEKQKKYVEFIENHRYQPIIKERKFGIVFLNDTQNSDDASYLGVAKKQAEQKSEMVPEQAVGDQNDDIAPPEDFVYDENQQLLN</sequence>
<dbReference type="OrthoDB" id="261572at2759"/>
<keyword evidence="9" id="KW-1185">Reference proteome</keyword>
<dbReference type="RefSeq" id="XP_001033134.2">
    <property type="nucleotide sequence ID" value="XM_001033134.3"/>
</dbReference>
<accession>I7LTL6</accession>
<feature type="compositionally biased region" description="Basic and acidic residues" evidence="5">
    <location>
        <begin position="836"/>
        <end position="850"/>
    </location>
</feature>
<dbReference type="InterPro" id="IPR040623">
    <property type="entry name" value="RPN2_C"/>
</dbReference>
<evidence type="ECO:0000259" key="6">
    <source>
        <dbReference type="Pfam" id="PF18004"/>
    </source>
</evidence>
<dbReference type="SUPFAM" id="SSF48371">
    <property type="entry name" value="ARM repeat"/>
    <property type="match status" value="1"/>
</dbReference>
<dbReference type="GO" id="GO:0043161">
    <property type="term" value="P:proteasome-mediated ubiquitin-dependent protein catabolic process"/>
    <property type="evidence" value="ECO:0007669"/>
    <property type="project" value="TreeGrafter"/>
</dbReference>
<dbReference type="STRING" id="312017.I7LTL6"/>
<dbReference type="GO" id="GO:0005634">
    <property type="term" value="C:nucleus"/>
    <property type="evidence" value="ECO:0007669"/>
    <property type="project" value="TreeGrafter"/>
</dbReference>
<gene>
    <name evidence="8" type="ORF">TTHERM_00442210</name>
</gene>
<feature type="compositionally biased region" description="Acidic residues" evidence="5">
    <location>
        <begin position="925"/>
        <end position="937"/>
    </location>
</feature>
<feature type="domain" description="26S proteasome non-ATPase regulatory subunit 1/RPN2 N-terminal" evidence="7">
    <location>
        <begin position="5"/>
        <end position="301"/>
    </location>
</feature>
<proteinExistence type="inferred from homology"/>
<feature type="region of interest" description="Disordered" evidence="5">
    <location>
        <begin position="911"/>
        <end position="945"/>
    </location>
</feature>
<dbReference type="GO" id="GO:0034515">
    <property type="term" value="C:proteasome storage granule"/>
    <property type="evidence" value="ECO:0007669"/>
    <property type="project" value="TreeGrafter"/>
</dbReference>
<feature type="domain" description="26S proteasome regulatory subunit RPN2 C-terminal" evidence="6">
    <location>
        <begin position="757"/>
        <end position="900"/>
    </location>
</feature>
<organism evidence="8 9">
    <name type="scientific">Tetrahymena thermophila (strain SB210)</name>
    <dbReference type="NCBI Taxonomy" id="312017"/>
    <lineage>
        <taxon>Eukaryota</taxon>
        <taxon>Sar</taxon>
        <taxon>Alveolata</taxon>
        <taxon>Ciliophora</taxon>
        <taxon>Intramacronucleata</taxon>
        <taxon>Oligohymenophorea</taxon>
        <taxon>Hymenostomatida</taxon>
        <taxon>Tetrahymenina</taxon>
        <taxon>Tetrahymenidae</taxon>
        <taxon>Tetrahymena</taxon>
    </lineage>
</organism>
<dbReference type="InterPro" id="IPR048570">
    <property type="entry name" value="PSMD1_RPN2_N"/>
</dbReference>
<dbReference type="InterPro" id="IPR002015">
    <property type="entry name" value="Proteasome/cyclosome_rpt"/>
</dbReference>
<dbReference type="GO" id="GO:0008540">
    <property type="term" value="C:proteasome regulatory particle, base subcomplex"/>
    <property type="evidence" value="ECO:0007669"/>
    <property type="project" value="UniProtKB-UniRule"/>
</dbReference>
<dbReference type="KEGG" id="tet:TTHERM_00442210"/>
<comment type="similarity">
    <text evidence="1 4">Belongs to the proteasome subunit S1 family.</text>
</comment>
<dbReference type="PANTHER" id="PTHR10943">
    <property type="entry name" value="26S PROTEASOME NON-ATPASE REGULATORY SUBUNIT"/>
    <property type="match status" value="1"/>
</dbReference>
<dbReference type="Gene3D" id="1.25.10.10">
    <property type="entry name" value="Leucine-rich Repeat Variant"/>
    <property type="match status" value="1"/>
</dbReference>
<dbReference type="Pfam" id="PF18004">
    <property type="entry name" value="RPN2_C"/>
    <property type="match status" value="1"/>
</dbReference>
<reference evidence="9" key="1">
    <citation type="journal article" date="2006" name="PLoS Biol.">
        <title>Macronuclear genome sequence of the ciliate Tetrahymena thermophila, a model eukaryote.</title>
        <authorList>
            <person name="Eisen J.A."/>
            <person name="Coyne R.S."/>
            <person name="Wu M."/>
            <person name="Wu D."/>
            <person name="Thiagarajan M."/>
            <person name="Wortman J.R."/>
            <person name="Badger J.H."/>
            <person name="Ren Q."/>
            <person name="Amedeo P."/>
            <person name="Jones K.M."/>
            <person name="Tallon L.J."/>
            <person name="Delcher A.L."/>
            <person name="Salzberg S.L."/>
            <person name="Silva J.C."/>
            <person name="Haas B.J."/>
            <person name="Majoros W.H."/>
            <person name="Farzad M."/>
            <person name="Carlton J.M."/>
            <person name="Smith R.K. Jr."/>
            <person name="Garg J."/>
            <person name="Pearlman R.E."/>
            <person name="Karrer K.M."/>
            <person name="Sun L."/>
            <person name="Manning G."/>
            <person name="Elde N.C."/>
            <person name="Turkewitz A.P."/>
            <person name="Asai D.J."/>
            <person name="Wilkes D.E."/>
            <person name="Wang Y."/>
            <person name="Cai H."/>
            <person name="Collins K."/>
            <person name="Stewart B.A."/>
            <person name="Lee S.R."/>
            <person name="Wilamowska K."/>
            <person name="Weinberg Z."/>
            <person name="Ruzzo W.L."/>
            <person name="Wloga D."/>
            <person name="Gaertig J."/>
            <person name="Frankel J."/>
            <person name="Tsao C.-C."/>
            <person name="Gorovsky M.A."/>
            <person name="Keeling P.J."/>
            <person name="Waller R.F."/>
            <person name="Patron N.J."/>
            <person name="Cherry J.M."/>
            <person name="Stover N.A."/>
            <person name="Krieger C.J."/>
            <person name="del Toro C."/>
            <person name="Ryder H.F."/>
            <person name="Williamson S.C."/>
            <person name="Barbeau R.A."/>
            <person name="Hamilton E.P."/>
            <person name="Orias E."/>
        </authorList>
    </citation>
    <scope>NUCLEOTIDE SEQUENCE [LARGE SCALE GENOMIC DNA]</scope>
    <source>
        <strain evidence="9">SB210</strain>
    </source>
</reference>
<dbReference type="InParanoid" id="I7LTL6"/>
<dbReference type="PANTHER" id="PTHR10943:SF2">
    <property type="entry name" value="26S PROTEASOME NON-ATPASE REGULATORY SUBUNIT 1"/>
    <property type="match status" value="1"/>
</dbReference>
<evidence type="ECO:0000256" key="5">
    <source>
        <dbReference type="SAM" id="MobiDB-lite"/>
    </source>
</evidence>